<organism evidence="1 2">
    <name type="scientific">Actinomadura logoneensis</name>
    <dbReference type="NCBI Taxonomy" id="2293572"/>
    <lineage>
        <taxon>Bacteria</taxon>
        <taxon>Bacillati</taxon>
        <taxon>Actinomycetota</taxon>
        <taxon>Actinomycetes</taxon>
        <taxon>Streptosporangiales</taxon>
        <taxon>Thermomonosporaceae</taxon>
        <taxon>Actinomadura</taxon>
    </lineage>
</organism>
<accession>A0A372JB79</accession>
<dbReference type="OrthoDB" id="3383999at2"/>
<evidence type="ECO:0000313" key="1">
    <source>
        <dbReference type="EMBL" id="RFU37086.1"/>
    </source>
</evidence>
<dbReference type="AlphaFoldDB" id="A0A372JB79"/>
<evidence type="ECO:0000313" key="2">
    <source>
        <dbReference type="Proteomes" id="UP000261811"/>
    </source>
</evidence>
<reference evidence="1 2" key="1">
    <citation type="submission" date="2018-08" db="EMBL/GenBank/DDBJ databases">
        <title>Actinomadura jelena sp. nov., a novel Actinomycete isolated from soil in Chad.</title>
        <authorList>
            <person name="Shi L."/>
        </authorList>
    </citation>
    <scope>NUCLEOTIDE SEQUENCE [LARGE SCALE GENOMIC DNA]</scope>
    <source>
        <strain evidence="1 2">NEAU-G17</strain>
    </source>
</reference>
<sequence>MHIPAGLTFESWLHIGRNLKLITNSSAWWLGDWLVYGESRFPDRYRLVLEETALDYQTLRNYAWVARRFPAWRRRDALSLQHHAETAALPEAEQDRWLSRAEKEKWSTRRLRAELRQFRELTGAVPRKPPTKVVVSLAEGRGEAWSQAAEAARMPLPDWIAKVLDEAAADAG</sequence>
<dbReference type="Proteomes" id="UP000261811">
    <property type="component" value="Unassembled WGS sequence"/>
</dbReference>
<gene>
    <name evidence="1" type="ORF">DZF91_34730</name>
</gene>
<dbReference type="EMBL" id="QURH01001009">
    <property type="protein sequence ID" value="RFU37086.1"/>
    <property type="molecule type" value="Genomic_DNA"/>
</dbReference>
<name>A0A372JB79_9ACTN</name>
<keyword evidence="2" id="KW-1185">Reference proteome</keyword>
<dbReference type="InterPro" id="IPR049735">
    <property type="entry name" value="NovE/LmbU-like"/>
</dbReference>
<proteinExistence type="predicted"/>
<evidence type="ECO:0008006" key="3">
    <source>
        <dbReference type="Google" id="ProtNLM"/>
    </source>
</evidence>
<protein>
    <recommendedName>
        <fullName evidence="3">LmbU</fullName>
    </recommendedName>
</protein>
<dbReference type="NCBIfam" id="NF038070">
    <property type="entry name" value="LmbU_fam_TF"/>
    <property type="match status" value="1"/>
</dbReference>
<comment type="caution">
    <text evidence="1">The sequence shown here is derived from an EMBL/GenBank/DDBJ whole genome shotgun (WGS) entry which is preliminary data.</text>
</comment>